<accession>A0AA40DWT4</accession>
<feature type="compositionally biased region" description="Polar residues" evidence="4">
    <location>
        <begin position="138"/>
        <end position="152"/>
    </location>
</feature>
<dbReference type="SMART" id="SM00248">
    <property type="entry name" value="ANK"/>
    <property type="match status" value="12"/>
</dbReference>
<organism evidence="5 6">
    <name type="scientific">Lasiosphaeris hirsuta</name>
    <dbReference type="NCBI Taxonomy" id="260670"/>
    <lineage>
        <taxon>Eukaryota</taxon>
        <taxon>Fungi</taxon>
        <taxon>Dikarya</taxon>
        <taxon>Ascomycota</taxon>
        <taxon>Pezizomycotina</taxon>
        <taxon>Sordariomycetes</taxon>
        <taxon>Sordariomycetidae</taxon>
        <taxon>Sordariales</taxon>
        <taxon>Lasiosphaeriaceae</taxon>
        <taxon>Lasiosphaeris</taxon>
    </lineage>
</organism>
<evidence type="ECO:0000313" key="6">
    <source>
        <dbReference type="Proteomes" id="UP001172102"/>
    </source>
</evidence>
<dbReference type="Gene3D" id="1.25.40.20">
    <property type="entry name" value="Ankyrin repeat-containing domain"/>
    <property type="match status" value="5"/>
</dbReference>
<evidence type="ECO:0000313" key="5">
    <source>
        <dbReference type="EMBL" id="KAK0715956.1"/>
    </source>
</evidence>
<evidence type="ECO:0000256" key="1">
    <source>
        <dbReference type="ARBA" id="ARBA00022737"/>
    </source>
</evidence>
<dbReference type="Pfam" id="PF00023">
    <property type="entry name" value="Ank"/>
    <property type="match status" value="2"/>
</dbReference>
<feature type="repeat" description="ANK" evidence="3">
    <location>
        <begin position="211"/>
        <end position="243"/>
    </location>
</feature>
<feature type="repeat" description="ANK" evidence="3">
    <location>
        <begin position="268"/>
        <end position="300"/>
    </location>
</feature>
<dbReference type="InterPro" id="IPR036770">
    <property type="entry name" value="Ankyrin_rpt-contain_sf"/>
</dbReference>
<reference evidence="5" key="1">
    <citation type="submission" date="2023-06" db="EMBL/GenBank/DDBJ databases">
        <title>Genome-scale phylogeny and comparative genomics of the fungal order Sordariales.</title>
        <authorList>
            <consortium name="Lawrence Berkeley National Laboratory"/>
            <person name="Hensen N."/>
            <person name="Bonometti L."/>
            <person name="Westerberg I."/>
            <person name="Brannstrom I.O."/>
            <person name="Guillou S."/>
            <person name="Cros-Aarteil S."/>
            <person name="Calhoun S."/>
            <person name="Haridas S."/>
            <person name="Kuo A."/>
            <person name="Mondo S."/>
            <person name="Pangilinan J."/>
            <person name="Riley R."/>
            <person name="Labutti K."/>
            <person name="Andreopoulos B."/>
            <person name="Lipzen A."/>
            <person name="Chen C."/>
            <person name="Yanf M."/>
            <person name="Daum C."/>
            <person name="Ng V."/>
            <person name="Clum A."/>
            <person name="Steindorff A."/>
            <person name="Ohm R."/>
            <person name="Martin F."/>
            <person name="Silar P."/>
            <person name="Natvig D."/>
            <person name="Lalanne C."/>
            <person name="Gautier V."/>
            <person name="Ament-Velasquez S.L."/>
            <person name="Kruys A."/>
            <person name="Hutchinson M.I."/>
            <person name="Powell A.J."/>
            <person name="Barry K."/>
            <person name="Miller A.N."/>
            <person name="Grigoriev I.V."/>
            <person name="Debuchy R."/>
            <person name="Gladieux P."/>
            <person name="Thoren M.H."/>
            <person name="Johannesson H."/>
        </authorList>
    </citation>
    <scope>NUCLEOTIDE SEQUENCE</scope>
    <source>
        <strain evidence="5">SMH4607-1</strain>
    </source>
</reference>
<keyword evidence="6" id="KW-1185">Reference proteome</keyword>
<name>A0AA40DWT4_9PEZI</name>
<evidence type="ECO:0000256" key="4">
    <source>
        <dbReference type="SAM" id="MobiDB-lite"/>
    </source>
</evidence>
<dbReference type="Proteomes" id="UP001172102">
    <property type="component" value="Unassembled WGS sequence"/>
</dbReference>
<dbReference type="AlphaFoldDB" id="A0AA40DWT4"/>
<dbReference type="EMBL" id="JAUKUA010000004">
    <property type="protein sequence ID" value="KAK0715956.1"/>
    <property type="molecule type" value="Genomic_DNA"/>
</dbReference>
<feature type="compositionally biased region" description="Acidic residues" evidence="4">
    <location>
        <begin position="116"/>
        <end position="132"/>
    </location>
</feature>
<keyword evidence="1" id="KW-0677">Repeat</keyword>
<dbReference type="Pfam" id="PF12796">
    <property type="entry name" value="Ank_2"/>
    <property type="match status" value="1"/>
</dbReference>
<feature type="region of interest" description="Disordered" evidence="4">
    <location>
        <begin position="107"/>
        <end position="153"/>
    </location>
</feature>
<evidence type="ECO:0000256" key="3">
    <source>
        <dbReference type="PROSITE-ProRule" id="PRU00023"/>
    </source>
</evidence>
<keyword evidence="2 3" id="KW-0040">ANK repeat</keyword>
<sequence length="956" mass="104559">MASSACIASLPAELIAFVIDNLDSLKDLSSLARTNRRLYSAVNPGLYERAASQEDPWPLAWAAHCGVVGTLRKALAAGIDPNHLFIDNMPFDDWKRTNTTTRQALATADNNTVWESDNECESTVDWSPETEDSDHAGTVNTTQPSSNANSDQWGLVFNESDRDSDISMDEFLTHHSDAASSTLDENGPEPDFDDAFDDPVAAAARPRIIFRRFTAIHLAAQAGHNDIINILVDSGANLHNTAIHLCECVPIYGLLNATESPEPNPLHQTWSTLHIAICHGRSETAQLLLSRGASPVMNTARDSMDSPCPTALHHAAAMGLVDVVQYLVDNGIQTDIDICDHKTLTPFYHAYAARRWDSTVPLLLQLGANVDVDTKLYLPYSTITPLGEACRMGHFDDADRLIDLGADVMRGFIHSGRGLSPLHMCSMHSACSAQAAAMRPRLYEEDEMGIGRMKTIAKLIAAGAVLDAKDCSGDTPLIAAAQNRNVPALKALLNAGGNVHEHNAVGRNAVMQAVLGPSRPVATVQQENIEPLAQTLRVLTDGGARLGERDSEGNTVLHLVFMGATKKKLQKSALRVLLSMSGVSELSTIRNRDYQTPLLLAFQTRNLEACEVLVRRGCTRGALQPADILTMFADALICPSEDEATLNFVLDLDVKGLLTSDPLVFEVLLAKNRYSAVRAARFIAQRGLPPLAPTASACLLCQAIMMGEYTLAYSLIENGVDVNACNDEGEVPLAVFVKNHHFLRDIPYRLPNMYQFLQALLDRGANTHLPISPGSSERILNRVIDLDMEDVLPLMLQKQQPLSSDPRAAHGFYLHGAVTISPGRQPCSEKIIDTLLSAGPDLSEVNEEGDTPLSVLLSCLCKERRFTWRYHRFIKALAGPDVDINRLNNEGKSIADYLEQLMYPREGGPGQTTFLTRRIHIIDVEGGRKALRFLPRPQKKAKPSNILLGPKFLQSR</sequence>
<dbReference type="SUPFAM" id="SSF48403">
    <property type="entry name" value="Ankyrin repeat"/>
    <property type="match status" value="2"/>
</dbReference>
<dbReference type="PROSITE" id="PS50088">
    <property type="entry name" value="ANK_REPEAT"/>
    <property type="match status" value="3"/>
</dbReference>
<feature type="repeat" description="ANK" evidence="3">
    <location>
        <begin position="472"/>
        <end position="504"/>
    </location>
</feature>
<dbReference type="PROSITE" id="PS50297">
    <property type="entry name" value="ANK_REP_REGION"/>
    <property type="match status" value="2"/>
</dbReference>
<gene>
    <name evidence="5" type="ORF">B0H67DRAFT_582076</name>
</gene>
<dbReference type="PANTHER" id="PTHR24126">
    <property type="entry name" value="ANKYRIN REPEAT, PH AND SEC7 DOMAIN CONTAINING PROTEIN SECG-RELATED"/>
    <property type="match status" value="1"/>
</dbReference>
<protein>
    <submittedName>
        <fullName evidence="5">Ankyrin repeat-containing domain protein</fullName>
    </submittedName>
</protein>
<dbReference type="InterPro" id="IPR002110">
    <property type="entry name" value="Ankyrin_rpt"/>
</dbReference>
<evidence type="ECO:0000256" key="2">
    <source>
        <dbReference type="ARBA" id="ARBA00023043"/>
    </source>
</evidence>
<comment type="caution">
    <text evidence="5">The sequence shown here is derived from an EMBL/GenBank/DDBJ whole genome shotgun (WGS) entry which is preliminary data.</text>
</comment>
<proteinExistence type="predicted"/>
<dbReference type="PANTHER" id="PTHR24126:SF14">
    <property type="entry name" value="ANK_REP_REGION DOMAIN-CONTAINING PROTEIN"/>
    <property type="match status" value="1"/>
</dbReference>